<evidence type="ECO:0000313" key="2">
    <source>
        <dbReference type="Proteomes" id="UP000041770"/>
    </source>
</evidence>
<gene>
    <name evidence="1" type="ORF">ERS013200_04124</name>
</gene>
<accession>A0A655U042</accession>
<proteinExistence type="predicted"/>
<dbReference type="AlphaFoldDB" id="A0A655U042"/>
<sequence length="70" mass="7524">MRPRSSVTAVTPLLVARISGLPNSKARMRAISMCCNGPIERPNQASFESVSRKSVSGVTLSRTCSLKMIS</sequence>
<dbReference type="EMBL" id="CWQY01000075">
    <property type="protein sequence ID" value="CSD41933.1"/>
    <property type="molecule type" value="Genomic_DNA"/>
</dbReference>
<evidence type="ECO:0000313" key="1">
    <source>
        <dbReference type="EMBL" id="CSD41933.1"/>
    </source>
</evidence>
<reference evidence="1 2" key="1">
    <citation type="submission" date="2015-07" db="EMBL/GenBank/DDBJ databases">
        <authorList>
            <consortium name="Pathogen Informatics"/>
        </authorList>
    </citation>
    <scope>NUCLEOTIDE SEQUENCE [LARGE SCALE GENOMIC DNA]</scope>
    <source>
        <strain evidence="1 2">A316</strain>
    </source>
</reference>
<name>A0A655U042_VIBCL</name>
<dbReference type="Proteomes" id="UP000041770">
    <property type="component" value="Unassembled WGS sequence"/>
</dbReference>
<protein>
    <submittedName>
        <fullName evidence="1">Uncharacterized protein</fullName>
    </submittedName>
</protein>
<organism evidence="1 2">
    <name type="scientific">Vibrio cholerae</name>
    <dbReference type="NCBI Taxonomy" id="666"/>
    <lineage>
        <taxon>Bacteria</taxon>
        <taxon>Pseudomonadati</taxon>
        <taxon>Pseudomonadota</taxon>
        <taxon>Gammaproteobacteria</taxon>
        <taxon>Vibrionales</taxon>
        <taxon>Vibrionaceae</taxon>
        <taxon>Vibrio</taxon>
    </lineage>
</organism>